<comment type="caution">
    <text evidence="8">The sequence shown here is derived from an EMBL/GenBank/DDBJ whole genome shotgun (WGS) entry which is preliminary data.</text>
</comment>
<dbReference type="SFLD" id="SFLDS00005">
    <property type="entry name" value="Isoprenoid_Synthase_Type_I"/>
    <property type="match status" value="1"/>
</dbReference>
<evidence type="ECO:0000256" key="3">
    <source>
        <dbReference type="ARBA" id="ARBA00022679"/>
    </source>
</evidence>
<evidence type="ECO:0000256" key="4">
    <source>
        <dbReference type="ARBA" id="ARBA00022723"/>
    </source>
</evidence>
<comment type="similarity">
    <text evidence="2 7">Belongs to the FPP/GGPP synthase family.</text>
</comment>
<keyword evidence="4" id="KW-0479">Metal-binding</keyword>
<dbReference type="EC" id="2.5.1.29" evidence="8"/>
<evidence type="ECO:0000256" key="6">
    <source>
        <dbReference type="ARBA" id="ARBA00023229"/>
    </source>
</evidence>
<keyword evidence="3 7" id="KW-0808">Transferase</keyword>
<keyword evidence="9" id="KW-1185">Reference proteome</keyword>
<dbReference type="Proteomes" id="UP000809829">
    <property type="component" value="Unassembled WGS sequence"/>
</dbReference>
<protein>
    <submittedName>
        <fullName evidence="8">Geranylgeranyl diphosphate synthase type II</fullName>
        <ecNumber evidence="8">2.5.1.1</ecNumber>
        <ecNumber evidence="8">2.5.1.10</ecNumber>
        <ecNumber evidence="8">2.5.1.29</ecNumber>
    </submittedName>
</protein>
<dbReference type="InterPro" id="IPR033749">
    <property type="entry name" value="Polyprenyl_synt_CS"/>
</dbReference>
<dbReference type="EC" id="2.5.1.10" evidence="8"/>
<dbReference type="GO" id="GO:0004337">
    <property type="term" value="F:(2E,6E)-farnesyl diphosphate synthase activity"/>
    <property type="evidence" value="ECO:0007669"/>
    <property type="project" value="UniProtKB-EC"/>
</dbReference>
<dbReference type="PROSITE" id="PS00444">
    <property type="entry name" value="POLYPRENYL_SYNTHASE_2"/>
    <property type="match status" value="1"/>
</dbReference>
<evidence type="ECO:0000313" key="8">
    <source>
        <dbReference type="EMBL" id="MBM7701588.1"/>
    </source>
</evidence>
<dbReference type="SFLD" id="SFLDG01017">
    <property type="entry name" value="Polyprenyl_Transferase_Like"/>
    <property type="match status" value="1"/>
</dbReference>
<evidence type="ECO:0000256" key="5">
    <source>
        <dbReference type="ARBA" id="ARBA00022842"/>
    </source>
</evidence>
<dbReference type="EMBL" id="JAFBFC010000001">
    <property type="protein sequence ID" value="MBM7701588.1"/>
    <property type="molecule type" value="Genomic_DNA"/>
</dbReference>
<name>A0ABS2QQI9_9BACI</name>
<dbReference type="InterPro" id="IPR053378">
    <property type="entry name" value="Prenyl_diphosphate_synthase"/>
</dbReference>
<organism evidence="8 9">
    <name type="scientific">Priestia iocasae</name>
    <dbReference type="NCBI Taxonomy" id="2291674"/>
    <lineage>
        <taxon>Bacteria</taxon>
        <taxon>Bacillati</taxon>
        <taxon>Bacillota</taxon>
        <taxon>Bacilli</taxon>
        <taxon>Bacillales</taxon>
        <taxon>Bacillaceae</taxon>
        <taxon>Priestia</taxon>
    </lineage>
</organism>
<dbReference type="NCBIfam" id="NF045485">
    <property type="entry name" value="FPPsyn"/>
    <property type="match status" value="1"/>
</dbReference>
<reference evidence="8 9" key="1">
    <citation type="submission" date="2021-01" db="EMBL/GenBank/DDBJ databases">
        <title>Genomic Encyclopedia of Type Strains, Phase IV (KMG-IV): sequencing the most valuable type-strain genomes for metagenomic binning, comparative biology and taxonomic classification.</title>
        <authorList>
            <person name="Goeker M."/>
        </authorList>
    </citation>
    <scope>NUCLEOTIDE SEQUENCE [LARGE SCALE GENOMIC DNA]</scope>
    <source>
        <strain evidence="8 9">DSM 104297</strain>
    </source>
</reference>
<dbReference type="GO" id="GO:0004311">
    <property type="term" value="F:geranylgeranyl diphosphate synthase activity"/>
    <property type="evidence" value="ECO:0007669"/>
    <property type="project" value="UniProtKB-EC"/>
</dbReference>
<evidence type="ECO:0000256" key="1">
    <source>
        <dbReference type="ARBA" id="ARBA00001946"/>
    </source>
</evidence>
<keyword evidence="5" id="KW-0460">Magnesium</keyword>
<proteinExistence type="inferred from homology"/>
<dbReference type="InterPro" id="IPR008949">
    <property type="entry name" value="Isoprenoid_synthase_dom_sf"/>
</dbReference>
<gene>
    <name evidence="8" type="ORF">JOC83_000414</name>
</gene>
<dbReference type="EC" id="2.5.1.1" evidence="8"/>
<dbReference type="Pfam" id="PF00348">
    <property type="entry name" value="polyprenyl_synt"/>
    <property type="match status" value="1"/>
</dbReference>
<dbReference type="PANTHER" id="PTHR43281">
    <property type="entry name" value="FARNESYL DIPHOSPHATE SYNTHASE"/>
    <property type="match status" value="1"/>
</dbReference>
<sequence>MNNPHFEQYFATMKEKVEVQLPNVVDQLSAPSKLKESMLYSLTAGGKRLRPLLIFATLKAFQKNEEIGIGAACAVEMIHTYSLIHDDLPSMDNDDLRRGKPTNHKVFGEAVAILAGDALLTNSFQMITQHKHPDVSAEMKLKLVTELAIAAGTEGMVGGQIADLEGENQQLSLEELEYIHLHKTGALLQFCVKAGAILSNASECQVYQLEEFSKHIGLAFQIQDDILDIEGTEEKLGKPIGSDTTNEKTTYPALLGMTKAKEKLTYHIDQALHALYEANIDHDMLEQLCLYIANREN</sequence>
<accession>A0ABS2QQI9</accession>
<dbReference type="PROSITE" id="PS00723">
    <property type="entry name" value="POLYPRENYL_SYNTHASE_1"/>
    <property type="match status" value="1"/>
</dbReference>
<dbReference type="Gene3D" id="1.10.600.10">
    <property type="entry name" value="Farnesyl Diphosphate Synthase"/>
    <property type="match status" value="1"/>
</dbReference>
<dbReference type="CDD" id="cd00685">
    <property type="entry name" value="Trans_IPPS_HT"/>
    <property type="match status" value="1"/>
</dbReference>
<evidence type="ECO:0000256" key="7">
    <source>
        <dbReference type="RuleBase" id="RU004466"/>
    </source>
</evidence>
<dbReference type="SUPFAM" id="SSF48576">
    <property type="entry name" value="Terpenoid synthases"/>
    <property type="match status" value="1"/>
</dbReference>
<dbReference type="GO" id="GO:0004161">
    <property type="term" value="F:dimethylallyltranstransferase activity"/>
    <property type="evidence" value="ECO:0007669"/>
    <property type="project" value="UniProtKB-EC"/>
</dbReference>
<evidence type="ECO:0000313" key="9">
    <source>
        <dbReference type="Proteomes" id="UP000809829"/>
    </source>
</evidence>
<dbReference type="InterPro" id="IPR000092">
    <property type="entry name" value="Polyprenyl_synt"/>
</dbReference>
<dbReference type="PANTHER" id="PTHR43281:SF1">
    <property type="entry name" value="FARNESYL DIPHOSPHATE SYNTHASE"/>
    <property type="match status" value="1"/>
</dbReference>
<keyword evidence="6" id="KW-0414">Isoprene biosynthesis</keyword>
<evidence type="ECO:0000256" key="2">
    <source>
        <dbReference type="ARBA" id="ARBA00006706"/>
    </source>
</evidence>
<comment type="cofactor">
    <cofactor evidence="1">
        <name>Mg(2+)</name>
        <dbReference type="ChEBI" id="CHEBI:18420"/>
    </cofactor>
</comment>